<dbReference type="InterPro" id="IPR047057">
    <property type="entry name" value="MerR_fam"/>
</dbReference>
<protein>
    <submittedName>
        <fullName evidence="6">Transcriptional Regulator, MerR family protein</fullName>
    </submittedName>
</protein>
<keyword evidence="2" id="KW-0238">DNA-binding</keyword>
<keyword evidence="3" id="KW-0804">Transcription</keyword>
<evidence type="ECO:0000313" key="6">
    <source>
        <dbReference type="EMBL" id="EAV43937.1"/>
    </source>
</evidence>
<dbReference type="CDD" id="cd04781">
    <property type="entry name" value="HTH_MerR-like_sg6"/>
    <property type="match status" value="1"/>
</dbReference>
<dbReference type="SUPFAM" id="SSF46955">
    <property type="entry name" value="Putative DNA-binding domain"/>
    <property type="match status" value="1"/>
</dbReference>
<evidence type="ECO:0000256" key="3">
    <source>
        <dbReference type="ARBA" id="ARBA00023163"/>
    </source>
</evidence>
<organism evidence="6 7">
    <name type="scientific">Roseibium aggregatum (strain ATCC 25650 / DSM 13394 / JCM 20685 / NBRC 16684 / NCIMB 2208 / IAM 12614 / B1)</name>
    <name type="common">Stappia aggregata</name>
    <dbReference type="NCBI Taxonomy" id="384765"/>
    <lineage>
        <taxon>Bacteria</taxon>
        <taxon>Pseudomonadati</taxon>
        <taxon>Pseudomonadota</taxon>
        <taxon>Alphaproteobacteria</taxon>
        <taxon>Hyphomicrobiales</taxon>
        <taxon>Stappiaceae</taxon>
        <taxon>Roseibium</taxon>
    </lineage>
</organism>
<dbReference type="PANTHER" id="PTHR30204">
    <property type="entry name" value="REDOX-CYCLING DRUG-SENSING TRANSCRIPTIONAL ACTIVATOR SOXR"/>
    <property type="match status" value="1"/>
</dbReference>
<name>A0NU28_ROSAI</name>
<dbReference type="OrthoDB" id="9802944at2"/>
<accession>A0NU28</accession>
<evidence type="ECO:0000256" key="4">
    <source>
        <dbReference type="SAM" id="MobiDB-lite"/>
    </source>
</evidence>
<reference evidence="6 7" key="1">
    <citation type="submission" date="2006-05" db="EMBL/GenBank/DDBJ databases">
        <authorList>
            <person name="King G."/>
            <person name="Ferriera S."/>
            <person name="Johnson J."/>
            <person name="Kravitz S."/>
            <person name="Beeson K."/>
            <person name="Sutton G."/>
            <person name="Rogers Y.-H."/>
            <person name="Friedman R."/>
            <person name="Frazier M."/>
            <person name="Venter J.C."/>
        </authorList>
    </citation>
    <scope>NUCLEOTIDE SEQUENCE [LARGE SCALE GENOMIC DNA]</scope>
    <source>
        <strain evidence="7">ATCC 25650 / DSM 13394 / JCM 20685 / NBRC 16684 / NCIMB 2208 / IAM 12614 / B1</strain>
    </source>
</reference>
<dbReference type="eggNOG" id="COG0789">
    <property type="taxonomic scope" value="Bacteria"/>
</dbReference>
<dbReference type="RefSeq" id="WP_006935164.1">
    <property type="nucleotide sequence ID" value="NZ_AAUW01000008.1"/>
</dbReference>
<evidence type="ECO:0000256" key="2">
    <source>
        <dbReference type="ARBA" id="ARBA00023125"/>
    </source>
</evidence>
<dbReference type="InterPro" id="IPR009061">
    <property type="entry name" value="DNA-bd_dom_put_sf"/>
</dbReference>
<dbReference type="PROSITE" id="PS00552">
    <property type="entry name" value="HTH_MERR_1"/>
    <property type="match status" value="1"/>
</dbReference>
<dbReference type="Proteomes" id="UP000004848">
    <property type="component" value="Unassembled WGS sequence"/>
</dbReference>
<feature type="compositionally biased region" description="Basic residues" evidence="4">
    <location>
        <begin position="138"/>
        <end position="155"/>
    </location>
</feature>
<proteinExistence type="predicted"/>
<dbReference type="InterPro" id="IPR015358">
    <property type="entry name" value="Tscrpt_reg_MerR_DNA-bd"/>
</dbReference>
<feature type="region of interest" description="Disordered" evidence="4">
    <location>
        <begin position="128"/>
        <end position="155"/>
    </location>
</feature>
<evidence type="ECO:0000259" key="5">
    <source>
        <dbReference type="PROSITE" id="PS50937"/>
    </source>
</evidence>
<feature type="domain" description="HTH merR-type" evidence="5">
    <location>
        <begin position="1"/>
        <end position="71"/>
    </location>
</feature>
<dbReference type="InterPro" id="IPR000551">
    <property type="entry name" value="MerR-type_HTH_dom"/>
</dbReference>
<dbReference type="EMBL" id="AAUW01000008">
    <property type="protein sequence ID" value="EAV43937.1"/>
    <property type="molecule type" value="Genomic_DNA"/>
</dbReference>
<sequence length="155" mass="17404">MKFMDISEVSKQTGIASSAIRHYEEKGLITSVGRRGLKRLFGPEVLDQLALITLGKTGGFSLEEIKAMFGPDGRPALSRPGLHQRADDLDRQIHTLEALRDMIRHVADCPAPSHMECPKFQQLIRISGRRKRDERAARHAKPARSFPARRRPSPS</sequence>
<dbReference type="Gene3D" id="1.10.1660.10">
    <property type="match status" value="1"/>
</dbReference>
<dbReference type="Pfam" id="PF09278">
    <property type="entry name" value="MerR-DNA-bind"/>
    <property type="match status" value="1"/>
</dbReference>
<evidence type="ECO:0000256" key="1">
    <source>
        <dbReference type="ARBA" id="ARBA00023015"/>
    </source>
</evidence>
<dbReference type="AlphaFoldDB" id="A0NU28"/>
<dbReference type="GO" id="GO:0003677">
    <property type="term" value="F:DNA binding"/>
    <property type="evidence" value="ECO:0007669"/>
    <property type="project" value="UniProtKB-KW"/>
</dbReference>
<dbReference type="PROSITE" id="PS50937">
    <property type="entry name" value="HTH_MERR_2"/>
    <property type="match status" value="1"/>
</dbReference>
<dbReference type="GO" id="GO:0003700">
    <property type="term" value="F:DNA-binding transcription factor activity"/>
    <property type="evidence" value="ECO:0007669"/>
    <property type="project" value="InterPro"/>
</dbReference>
<dbReference type="GeneID" id="68846959"/>
<dbReference type="SMART" id="SM00422">
    <property type="entry name" value="HTH_MERR"/>
    <property type="match status" value="1"/>
</dbReference>
<dbReference type="PANTHER" id="PTHR30204:SF97">
    <property type="entry name" value="MERR FAMILY REGULATORY PROTEIN"/>
    <property type="match status" value="1"/>
</dbReference>
<dbReference type="Pfam" id="PF00376">
    <property type="entry name" value="MerR"/>
    <property type="match status" value="1"/>
</dbReference>
<keyword evidence="1" id="KW-0805">Transcription regulation</keyword>
<gene>
    <name evidence="6" type="ORF">SIAM614_12453</name>
</gene>
<comment type="caution">
    <text evidence="6">The sequence shown here is derived from an EMBL/GenBank/DDBJ whole genome shotgun (WGS) entry which is preliminary data.</text>
</comment>
<evidence type="ECO:0000313" key="7">
    <source>
        <dbReference type="Proteomes" id="UP000004848"/>
    </source>
</evidence>